<evidence type="ECO:0000256" key="1">
    <source>
        <dbReference type="SAM" id="MobiDB-lite"/>
    </source>
</evidence>
<organism evidence="2 3">
    <name type="scientific">Adineta ricciae</name>
    <name type="common">Rotifer</name>
    <dbReference type="NCBI Taxonomy" id="249248"/>
    <lineage>
        <taxon>Eukaryota</taxon>
        <taxon>Metazoa</taxon>
        <taxon>Spiralia</taxon>
        <taxon>Gnathifera</taxon>
        <taxon>Rotifera</taxon>
        <taxon>Eurotatoria</taxon>
        <taxon>Bdelloidea</taxon>
        <taxon>Adinetida</taxon>
        <taxon>Adinetidae</taxon>
        <taxon>Adineta</taxon>
    </lineage>
</organism>
<gene>
    <name evidence="2" type="ORF">XAT740_LOCUS33509</name>
</gene>
<sequence length="117" mass="13463">MCLENSSDELICCICTSLAALLCCKSCKDRENRTSVHHSSSPPLYRQPNGRLSEEHIYGQRSYHQAQLHPEHYPQLHHVPYDYPIRGNYIAPPSPHQGYTRHDLPSLHAKQQAVLYK</sequence>
<keyword evidence="3" id="KW-1185">Reference proteome</keyword>
<dbReference type="AlphaFoldDB" id="A0A815K6P3"/>
<proteinExistence type="predicted"/>
<feature type="region of interest" description="Disordered" evidence="1">
    <location>
        <begin position="31"/>
        <end position="51"/>
    </location>
</feature>
<name>A0A815K6P3_ADIRI</name>
<comment type="caution">
    <text evidence="2">The sequence shown here is derived from an EMBL/GenBank/DDBJ whole genome shotgun (WGS) entry which is preliminary data.</text>
</comment>
<evidence type="ECO:0000313" key="3">
    <source>
        <dbReference type="Proteomes" id="UP000663828"/>
    </source>
</evidence>
<accession>A0A815K6P3</accession>
<reference evidence="2" key="1">
    <citation type="submission" date="2021-02" db="EMBL/GenBank/DDBJ databases">
        <authorList>
            <person name="Nowell W R."/>
        </authorList>
    </citation>
    <scope>NUCLEOTIDE SEQUENCE</scope>
</reference>
<evidence type="ECO:0000313" key="2">
    <source>
        <dbReference type="EMBL" id="CAF1389246.1"/>
    </source>
</evidence>
<dbReference type="Proteomes" id="UP000663828">
    <property type="component" value="Unassembled WGS sequence"/>
</dbReference>
<protein>
    <submittedName>
        <fullName evidence="2">Uncharacterized protein</fullName>
    </submittedName>
</protein>
<dbReference type="EMBL" id="CAJNOR010003204">
    <property type="protein sequence ID" value="CAF1389246.1"/>
    <property type="molecule type" value="Genomic_DNA"/>
</dbReference>